<evidence type="ECO:0000256" key="1">
    <source>
        <dbReference type="ARBA" id="ARBA00022741"/>
    </source>
</evidence>
<accession>U6GYX8</accession>
<dbReference type="GO" id="GO:0005524">
    <property type="term" value="F:ATP binding"/>
    <property type="evidence" value="ECO:0007669"/>
    <property type="project" value="UniProtKB-KW"/>
</dbReference>
<dbReference type="OrthoDB" id="1700726at2759"/>
<organism evidence="5 6">
    <name type="scientific">Eimeria praecox</name>
    <dbReference type="NCBI Taxonomy" id="51316"/>
    <lineage>
        <taxon>Eukaryota</taxon>
        <taxon>Sar</taxon>
        <taxon>Alveolata</taxon>
        <taxon>Apicomplexa</taxon>
        <taxon>Conoidasida</taxon>
        <taxon>Coccidia</taxon>
        <taxon>Eucoccidiorida</taxon>
        <taxon>Eimeriorina</taxon>
        <taxon>Eimeriidae</taxon>
        <taxon>Eimeria</taxon>
    </lineage>
</organism>
<name>U6GYX8_9EIME</name>
<evidence type="ECO:0000256" key="2">
    <source>
        <dbReference type="ARBA" id="ARBA00022840"/>
    </source>
</evidence>
<proteinExistence type="predicted"/>
<comment type="catalytic activity">
    <reaction evidence="3">
        <text>a long-chain fatty acid + ATP + CoA = a long-chain fatty acyl-CoA + AMP + diphosphate</text>
        <dbReference type="Rhea" id="RHEA:15421"/>
        <dbReference type="ChEBI" id="CHEBI:30616"/>
        <dbReference type="ChEBI" id="CHEBI:33019"/>
        <dbReference type="ChEBI" id="CHEBI:57287"/>
        <dbReference type="ChEBI" id="CHEBI:57560"/>
        <dbReference type="ChEBI" id="CHEBI:83139"/>
        <dbReference type="ChEBI" id="CHEBI:456215"/>
        <dbReference type="EC" id="6.2.1.3"/>
    </reaction>
    <physiologicalReaction direction="left-to-right" evidence="3">
        <dbReference type="Rhea" id="RHEA:15422"/>
    </physiologicalReaction>
</comment>
<dbReference type="InterPro" id="IPR000873">
    <property type="entry name" value="AMP-dep_synth/lig_dom"/>
</dbReference>
<evidence type="ECO:0000313" key="5">
    <source>
        <dbReference type="EMBL" id="CDI85400.1"/>
    </source>
</evidence>
<evidence type="ECO:0000313" key="6">
    <source>
        <dbReference type="Proteomes" id="UP000018201"/>
    </source>
</evidence>
<dbReference type="EMBL" id="HG693771">
    <property type="protein sequence ID" value="CDI85400.1"/>
    <property type="molecule type" value="Genomic_DNA"/>
</dbReference>
<protein>
    <submittedName>
        <fullName evidence="5">Long-chain fatty acid CoA ligase, putative</fullName>
    </submittedName>
</protein>
<reference evidence="5" key="1">
    <citation type="submission" date="2013-10" db="EMBL/GenBank/DDBJ databases">
        <title>Genomic analysis of the causative agents of coccidiosis in chickens.</title>
        <authorList>
            <person name="Reid A.J."/>
            <person name="Blake D."/>
            <person name="Billington K."/>
            <person name="Browne H."/>
            <person name="Dunn M."/>
            <person name="Hung S."/>
            <person name="Kawahara F."/>
            <person name="Miranda-Saavedra D."/>
            <person name="Mourier T."/>
            <person name="Nagra H."/>
            <person name="Otto T.D."/>
            <person name="Rawlings N."/>
            <person name="Sanchez A."/>
            <person name="Sanders M."/>
            <person name="Subramaniam C."/>
            <person name="Tay Y."/>
            <person name="Dear P."/>
            <person name="Doerig C."/>
            <person name="Gruber A."/>
            <person name="Parkinson J."/>
            <person name="Shirley M."/>
            <person name="Wan K.L."/>
            <person name="Berriman M."/>
            <person name="Tomley F."/>
            <person name="Pain A."/>
        </authorList>
    </citation>
    <scope>NUCLEOTIDE SEQUENCE [LARGE SCALE GENOMIC DNA]</scope>
    <source>
        <strain evidence="5">Houghton</strain>
    </source>
</reference>
<reference evidence="5" key="2">
    <citation type="submission" date="2013-10" db="EMBL/GenBank/DDBJ databases">
        <authorList>
            <person name="Aslett M."/>
        </authorList>
    </citation>
    <scope>NUCLEOTIDE SEQUENCE [LARGE SCALE GENOMIC DNA]</scope>
    <source>
        <strain evidence="5">Houghton</strain>
    </source>
</reference>
<dbReference type="Proteomes" id="UP000018201">
    <property type="component" value="Unassembled WGS sequence"/>
</dbReference>
<sequence>MGGRVRLMLTGSAPLDPQTLERMRAFFCCWIVEGYGMTETMGASFLTWNVYDNNPGQVGGVLPSLEFCLLDVSETMNKYSIRDPIPKGELCVRGSTVFRGYFRNKKETENAVDKDGWLHTGDIAALLPNGGVQIIDRKKNIFKLAQGEYVAPEKIEAVYLHSRFVAQCFVFGFSSETSLVAVVVADADQTLQWVRETRGAAAAAARTFAEWLEDPEVQRAIQDDMQQVAKKQGLKGFELARKVCFRTEQFTVENGLLTPTFKLKRHYAQEVFAVQIKEMYDKIHKEQQGA</sequence>
<dbReference type="PANTHER" id="PTHR43272:SF33">
    <property type="entry name" value="AMP-BINDING DOMAIN-CONTAINING PROTEIN-RELATED"/>
    <property type="match status" value="1"/>
</dbReference>
<evidence type="ECO:0000256" key="3">
    <source>
        <dbReference type="ARBA" id="ARBA00024484"/>
    </source>
</evidence>
<dbReference type="Gene3D" id="3.40.50.12780">
    <property type="entry name" value="N-terminal domain of ligase-like"/>
    <property type="match status" value="1"/>
</dbReference>
<feature type="domain" description="AMP-dependent synthetase/ligase" evidence="4">
    <location>
        <begin position="3"/>
        <end position="102"/>
    </location>
</feature>
<dbReference type="GO" id="GO:0016020">
    <property type="term" value="C:membrane"/>
    <property type="evidence" value="ECO:0007669"/>
    <property type="project" value="TreeGrafter"/>
</dbReference>
<keyword evidence="6" id="KW-1185">Reference proteome</keyword>
<dbReference type="InterPro" id="IPR045851">
    <property type="entry name" value="AMP-bd_C_sf"/>
</dbReference>
<dbReference type="AlphaFoldDB" id="U6GYX8"/>
<dbReference type="GO" id="GO:0004467">
    <property type="term" value="F:long-chain fatty acid-CoA ligase activity"/>
    <property type="evidence" value="ECO:0007669"/>
    <property type="project" value="UniProtKB-EC"/>
</dbReference>
<dbReference type="PANTHER" id="PTHR43272">
    <property type="entry name" value="LONG-CHAIN-FATTY-ACID--COA LIGASE"/>
    <property type="match status" value="1"/>
</dbReference>
<dbReference type="VEuPathDB" id="ToxoDB:EPH_0015490"/>
<dbReference type="GO" id="GO:0005783">
    <property type="term" value="C:endoplasmic reticulum"/>
    <property type="evidence" value="ECO:0007669"/>
    <property type="project" value="TreeGrafter"/>
</dbReference>
<dbReference type="Pfam" id="PF00501">
    <property type="entry name" value="AMP-binding"/>
    <property type="match status" value="1"/>
</dbReference>
<evidence type="ECO:0000259" key="4">
    <source>
        <dbReference type="Pfam" id="PF00501"/>
    </source>
</evidence>
<gene>
    <name evidence="5" type="ORF">EPH_0015490</name>
</gene>
<dbReference type="SUPFAM" id="SSF56801">
    <property type="entry name" value="Acetyl-CoA synthetase-like"/>
    <property type="match status" value="1"/>
</dbReference>
<dbReference type="Gene3D" id="3.30.300.30">
    <property type="match status" value="1"/>
</dbReference>
<dbReference type="InterPro" id="IPR042099">
    <property type="entry name" value="ANL_N_sf"/>
</dbReference>
<keyword evidence="5" id="KW-0436">Ligase</keyword>
<keyword evidence="1" id="KW-0547">Nucleotide-binding</keyword>
<keyword evidence="2" id="KW-0067">ATP-binding</keyword>